<evidence type="ECO:0000313" key="3">
    <source>
        <dbReference type="EMBL" id="EJW01446.1"/>
    </source>
</evidence>
<feature type="compositionally biased region" description="Basic residues" evidence="1">
    <location>
        <begin position="189"/>
        <end position="198"/>
    </location>
</feature>
<proteinExistence type="predicted"/>
<dbReference type="EMBL" id="AFBI03000001">
    <property type="protein sequence ID" value="EJW01446.1"/>
    <property type="molecule type" value="Genomic_DNA"/>
</dbReference>
<protein>
    <submittedName>
        <fullName evidence="3">Uncharacterized protein</fullName>
    </submittedName>
</protein>
<sequence length="346" mass="40882">MMKNLMSILFLIITVRNDGDNEKNNKTNAESCNEKEYHKEESKKDRQYDFKYFMNTKPINTSGKSNYFKGIYKTKDVKSKKSENDVIFGSKLLKKREKIEKMDDDKQKNNTSAKIKEKSRKLNFNYQNCDNNENKSCRKIKKKYKKNPKNILDVFFDSLKMVKENENTKNNSQRYKLSKNHLDDSKRSILQRKNHRILGKNQEQNKNESSQQENATSASNYQLDIDILQAMVKNVIPTKYKVIRDSKTENISNDKYKPIEATIFSNSADLRMKKNKYVNQQKEKLFTKETYEKTSKTASRSKNNKGKFNTIQGKCKKMKTSSLKTKKILNLKDSLELLHQFWEKIR</sequence>
<keyword evidence="4" id="KW-1185">Reference proteome</keyword>
<dbReference type="VEuPathDB" id="MicrosporidiaDB:EDEG_00040"/>
<gene>
    <name evidence="3" type="ORF">EDEG_00040</name>
</gene>
<comment type="caution">
    <text evidence="3">The sequence shown here is derived from an EMBL/GenBank/DDBJ whole genome shotgun (WGS) entry which is preliminary data.</text>
</comment>
<feature type="signal peptide" evidence="2">
    <location>
        <begin position="1"/>
        <end position="19"/>
    </location>
</feature>
<feature type="region of interest" description="Disordered" evidence="1">
    <location>
        <begin position="20"/>
        <end position="40"/>
    </location>
</feature>
<accession>J9D0N8</accession>
<name>J9D0N8_EDHAE</name>
<evidence type="ECO:0000313" key="4">
    <source>
        <dbReference type="Proteomes" id="UP000003163"/>
    </source>
</evidence>
<reference evidence="3 4" key="1">
    <citation type="submission" date="2011-08" db="EMBL/GenBank/DDBJ databases">
        <authorList>
            <person name="Liu Z.J."/>
            <person name="Shi F.L."/>
            <person name="Lu J.Q."/>
            <person name="Li M."/>
            <person name="Wang Z.L."/>
        </authorList>
    </citation>
    <scope>NUCLEOTIDE SEQUENCE [LARGE SCALE GENOMIC DNA]</scope>
    <source>
        <strain evidence="3 4">USNM 41457</strain>
    </source>
</reference>
<feature type="region of interest" description="Disordered" evidence="1">
    <location>
        <begin position="167"/>
        <end position="217"/>
    </location>
</feature>
<feature type="chain" id="PRO_5003822756" evidence="2">
    <location>
        <begin position="20"/>
        <end position="346"/>
    </location>
</feature>
<evidence type="ECO:0000256" key="2">
    <source>
        <dbReference type="SAM" id="SignalP"/>
    </source>
</evidence>
<evidence type="ECO:0000256" key="1">
    <source>
        <dbReference type="SAM" id="MobiDB-lite"/>
    </source>
</evidence>
<dbReference type="Proteomes" id="UP000003163">
    <property type="component" value="Unassembled WGS sequence"/>
</dbReference>
<dbReference type="HOGENOM" id="CLU_801743_0_0_1"/>
<dbReference type="InParanoid" id="J9D0N8"/>
<dbReference type="AlphaFoldDB" id="J9D0N8"/>
<organism evidence="3 4">
    <name type="scientific">Edhazardia aedis (strain USNM 41457)</name>
    <name type="common">Microsporidian parasite</name>
    <dbReference type="NCBI Taxonomy" id="1003232"/>
    <lineage>
        <taxon>Eukaryota</taxon>
        <taxon>Fungi</taxon>
        <taxon>Fungi incertae sedis</taxon>
        <taxon>Microsporidia</taxon>
        <taxon>Edhazardia</taxon>
    </lineage>
</organism>
<keyword evidence="2" id="KW-0732">Signal</keyword>
<reference evidence="4" key="2">
    <citation type="submission" date="2015-07" db="EMBL/GenBank/DDBJ databases">
        <title>Contrasting host-pathogen interactions and genome evolution in two generalist and specialist microsporidian pathogens of mosquitoes.</title>
        <authorList>
            <consortium name="The Broad Institute Genomics Platform"/>
            <consortium name="The Broad Institute Genome Sequencing Center for Infectious Disease"/>
            <person name="Cuomo C.A."/>
            <person name="Sanscrainte N.D."/>
            <person name="Goldberg J.M."/>
            <person name="Heiman D."/>
            <person name="Young S."/>
            <person name="Zeng Q."/>
            <person name="Becnel J.J."/>
            <person name="Birren B.W."/>
        </authorList>
    </citation>
    <scope>NUCLEOTIDE SEQUENCE [LARGE SCALE GENOMIC DNA]</scope>
    <source>
        <strain evidence="4">USNM 41457</strain>
    </source>
</reference>
<feature type="compositionally biased region" description="Low complexity" evidence="1">
    <location>
        <begin position="200"/>
        <end position="214"/>
    </location>
</feature>